<dbReference type="SUPFAM" id="SSF88659">
    <property type="entry name" value="Sigma3 and sigma4 domains of RNA polymerase sigma factors"/>
    <property type="match status" value="1"/>
</dbReference>
<evidence type="ECO:0000259" key="5">
    <source>
        <dbReference type="Pfam" id="PF04542"/>
    </source>
</evidence>
<dbReference type="GO" id="GO:0003677">
    <property type="term" value="F:DNA binding"/>
    <property type="evidence" value="ECO:0007669"/>
    <property type="project" value="InterPro"/>
</dbReference>
<dbReference type="InterPro" id="IPR036388">
    <property type="entry name" value="WH-like_DNA-bd_sf"/>
</dbReference>
<dbReference type="InterPro" id="IPR039425">
    <property type="entry name" value="RNA_pol_sigma-70-like"/>
</dbReference>
<dbReference type="InterPro" id="IPR013324">
    <property type="entry name" value="RNA_pol_sigma_r3/r4-like"/>
</dbReference>
<dbReference type="Gene3D" id="1.10.10.10">
    <property type="entry name" value="Winged helix-like DNA-binding domain superfamily/Winged helix DNA-binding domain"/>
    <property type="match status" value="1"/>
</dbReference>
<dbReference type="AlphaFoldDB" id="A0A069D0T9"/>
<keyword evidence="4" id="KW-0804">Transcription</keyword>
<dbReference type="Proteomes" id="UP000027601">
    <property type="component" value="Unassembled WGS sequence"/>
</dbReference>
<dbReference type="STRING" id="1121097.GCA_000428125_01561"/>
<evidence type="ECO:0000256" key="3">
    <source>
        <dbReference type="ARBA" id="ARBA00023082"/>
    </source>
</evidence>
<evidence type="ECO:0000256" key="1">
    <source>
        <dbReference type="ARBA" id="ARBA00010641"/>
    </source>
</evidence>
<dbReference type="Pfam" id="PF08281">
    <property type="entry name" value="Sigma70_r4_2"/>
    <property type="match status" value="1"/>
</dbReference>
<reference evidence="7 8" key="1">
    <citation type="journal article" date="2015" name="Microbes Environ.">
        <title>Distribution and evolution of nitrogen fixation genes in the phylum bacteroidetes.</title>
        <authorList>
            <person name="Inoue J."/>
            <person name="Oshima K."/>
            <person name="Suda W."/>
            <person name="Sakamoto M."/>
            <person name="Iino T."/>
            <person name="Noda S."/>
            <person name="Hongoh Y."/>
            <person name="Hattori M."/>
            <person name="Ohkuma M."/>
        </authorList>
    </citation>
    <scope>NUCLEOTIDE SEQUENCE [LARGE SCALE GENOMIC DNA]</scope>
    <source>
        <strain evidence="7 8">JCM 15093</strain>
    </source>
</reference>
<dbReference type="EMBL" id="BAJS01000007">
    <property type="protein sequence ID" value="GAK36498.1"/>
    <property type="molecule type" value="Genomic_DNA"/>
</dbReference>
<evidence type="ECO:0000313" key="7">
    <source>
        <dbReference type="EMBL" id="GAK36498.1"/>
    </source>
</evidence>
<evidence type="ECO:0000256" key="2">
    <source>
        <dbReference type="ARBA" id="ARBA00023015"/>
    </source>
</evidence>
<proteinExistence type="inferred from homology"/>
<dbReference type="InterPro" id="IPR014284">
    <property type="entry name" value="RNA_pol_sigma-70_dom"/>
</dbReference>
<dbReference type="InterPro" id="IPR007627">
    <property type="entry name" value="RNA_pol_sigma70_r2"/>
</dbReference>
<comment type="similarity">
    <text evidence="1">Belongs to the sigma-70 factor family. ECF subfamily.</text>
</comment>
<dbReference type="CDD" id="cd06171">
    <property type="entry name" value="Sigma70_r4"/>
    <property type="match status" value="1"/>
</dbReference>
<dbReference type="NCBIfam" id="TIGR02937">
    <property type="entry name" value="sigma70-ECF"/>
    <property type="match status" value="1"/>
</dbReference>
<dbReference type="PANTHER" id="PTHR43133:SF46">
    <property type="entry name" value="RNA POLYMERASE SIGMA-70 FACTOR ECF SUBFAMILY"/>
    <property type="match status" value="1"/>
</dbReference>
<dbReference type="eggNOG" id="COG1595">
    <property type="taxonomic scope" value="Bacteria"/>
</dbReference>
<evidence type="ECO:0000259" key="6">
    <source>
        <dbReference type="Pfam" id="PF08281"/>
    </source>
</evidence>
<keyword evidence="8" id="KW-1185">Reference proteome</keyword>
<accession>A0A069D0T9</accession>
<dbReference type="GO" id="GO:0006352">
    <property type="term" value="P:DNA-templated transcription initiation"/>
    <property type="evidence" value="ECO:0007669"/>
    <property type="project" value="InterPro"/>
</dbReference>
<protein>
    <submittedName>
        <fullName evidence="7">RNA polymerase ECF-type sigma factor</fullName>
    </submittedName>
</protein>
<dbReference type="NCBIfam" id="TIGR02985">
    <property type="entry name" value="Sig70_bacteroi1"/>
    <property type="match status" value="1"/>
</dbReference>
<dbReference type="RefSeq" id="WP_024996396.1">
    <property type="nucleotide sequence ID" value="NZ_ATZI01000004.1"/>
</dbReference>
<dbReference type="OrthoDB" id="1045557at2"/>
<dbReference type="InterPro" id="IPR013325">
    <property type="entry name" value="RNA_pol_sigma_r2"/>
</dbReference>
<evidence type="ECO:0000313" key="8">
    <source>
        <dbReference type="Proteomes" id="UP000027601"/>
    </source>
</evidence>
<keyword evidence="3" id="KW-0731">Sigma factor</keyword>
<comment type="caution">
    <text evidence="7">The sequence shown here is derived from an EMBL/GenBank/DDBJ whole genome shotgun (WGS) entry which is preliminary data.</text>
</comment>
<keyword evidence="2" id="KW-0805">Transcription regulation</keyword>
<name>A0A069D0T9_9BACE</name>
<dbReference type="InterPro" id="IPR014327">
    <property type="entry name" value="RNA_pol_sigma70_bacteroid"/>
</dbReference>
<organism evidence="7 8">
    <name type="scientific">Bacteroides graminisolvens DSM 19988 = JCM 15093</name>
    <dbReference type="NCBI Taxonomy" id="1121097"/>
    <lineage>
        <taxon>Bacteria</taxon>
        <taxon>Pseudomonadati</taxon>
        <taxon>Bacteroidota</taxon>
        <taxon>Bacteroidia</taxon>
        <taxon>Bacteroidales</taxon>
        <taxon>Bacteroidaceae</taxon>
        <taxon>Bacteroides</taxon>
    </lineage>
</organism>
<dbReference type="Pfam" id="PF04542">
    <property type="entry name" value="Sigma70_r2"/>
    <property type="match status" value="1"/>
</dbReference>
<evidence type="ECO:0000256" key="4">
    <source>
        <dbReference type="ARBA" id="ARBA00023163"/>
    </source>
</evidence>
<sequence length="189" mass="22311">MTVTKDDLALFNQFFADYQQRYIRFAVSYIREVTIAEDIVIDSMMYYWENRAKLPPDANIPAYVLTIVKNKCLNYLKHVQVQQDAFAEMTEQAQWELNTRISTLEACEPDELFNQEVQNIVGAVLSKLPKNTRKVFMLSRYENKSHKEIAAELNISTKGVEFHITKVNRLLRQALKDYLLYFLYWFFLG</sequence>
<dbReference type="SUPFAM" id="SSF88946">
    <property type="entry name" value="Sigma2 domain of RNA polymerase sigma factors"/>
    <property type="match status" value="1"/>
</dbReference>
<dbReference type="Gene3D" id="1.10.1740.10">
    <property type="match status" value="1"/>
</dbReference>
<gene>
    <name evidence="7" type="ORF">JCM15093_1666</name>
</gene>
<dbReference type="InterPro" id="IPR013249">
    <property type="entry name" value="RNA_pol_sigma70_r4_t2"/>
</dbReference>
<feature type="domain" description="RNA polymerase sigma-70 region 2" evidence="5">
    <location>
        <begin position="15"/>
        <end position="77"/>
    </location>
</feature>
<dbReference type="PANTHER" id="PTHR43133">
    <property type="entry name" value="RNA POLYMERASE ECF-TYPE SIGMA FACTO"/>
    <property type="match status" value="1"/>
</dbReference>
<dbReference type="GO" id="GO:0016987">
    <property type="term" value="F:sigma factor activity"/>
    <property type="evidence" value="ECO:0007669"/>
    <property type="project" value="UniProtKB-KW"/>
</dbReference>
<feature type="domain" description="RNA polymerase sigma factor 70 region 4 type 2" evidence="6">
    <location>
        <begin position="121"/>
        <end position="165"/>
    </location>
</feature>